<dbReference type="GO" id="GO:0003887">
    <property type="term" value="F:DNA-directed DNA polymerase activity"/>
    <property type="evidence" value="ECO:0007669"/>
    <property type="project" value="UniProtKB-KW"/>
</dbReference>
<comment type="catalytic activity">
    <reaction evidence="6">
        <text>DNA(n) + a 2'-deoxyribonucleoside 5'-triphosphate = DNA(n+1) + diphosphate</text>
        <dbReference type="Rhea" id="RHEA:22508"/>
        <dbReference type="Rhea" id="RHEA-COMP:17339"/>
        <dbReference type="Rhea" id="RHEA-COMP:17340"/>
        <dbReference type="ChEBI" id="CHEBI:33019"/>
        <dbReference type="ChEBI" id="CHEBI:61560"/>
        <dbReference type="ChEBI" id="CHEBI:173112"/>
        <dbReference type="EC" id="2.7.7.7"/>
    </reaction>
</comment>
<organism evidence="8 9">
    <name type="scientific">Nosocomiicoccus massiliensis</name>
    <dbReference type="NCBI Taxonomy" id="1232430"/>
    <lineage>
        <taxon>Bacteria</taxon>
        <taxon>Bacillati</taxon>
        <taxon>Bacillota</taxon>
        <taxon>Bacilli</taxon>
        <taxon>Bacillales</taxon>
        <taxon>Staphylococcaceae</taxon>
        <taxon>Nosocomiicoccus</taxon>
    </lineage>
</organism>
<evidence type="ECO:0000256" key="2">
    <source>
        <dbReference type="ARBA" id="ARBA00022679"/>
    </source>
</evidence>
<dbReference type="SMART" id="SM00481">
    <property type="entry name" value="POLIIIAc"/>
    <property type="match status" value="1"/>
</dbReference>
<keyword evidence="5" id="KW-0239">DNA-directed DNA polymerase</keyword>
<protein>
    <recommendedName>
        <fullName evidence="1">DNA-directed DNA polymerase</fullName>
        <ecNumber evidence="1">2.7.7.7</ecNumber>
    </recommendedName>
</protein>
<dbReference type="EMBL" id="CP136964">
    <property type="protein sequence ID" value="WOS96662.1"/>
    <property type="molecule type" value="Genomic_DNA"/>
</dbReference>
<dbReference type="InterPro" id="IPR004013">
    <property type="entry name" value="PHP_dom"/>
</dbReference>
<dbReference type="EC" id="2.7.7.7" evidence="1"/>
<accession>A0AAF0YNW7</accession>
<dbReference type="GO" id="GO:0008408">
    <property type="term" value="F:3'-5' exonuclease activity"/>
    <property type="evidence" value="ECO:0007669"/>
    <property type="project" value="InterPro"/>
</dbReference>
<dbReference type="GO" id="GO:0006260">
    <property type="term" value="P:DNA replication"/>
    <property type="evidence" value="ECO:0007669"/>
    <property type="project" value="UniProtKB-KW"/>
</dbReference>
<dbReference type="PANTHER" id="PTHR32294">
    <property type="entry name" value="DNA POLYMERASE III SUBUNIT ALPHA"/>
    <property type="match status" value="1"/>
</dbReference>
<evidence type="ECO:0000313" key="8">
    <source>
        <dbReference type="EMBL" id="WOS96662.1"/>
    </source>
</evidence>
<dbReference type="Proteomes" id="UP000243626">
    <property type="component" value="Chromosome"/>
</dbReference>
<proteinExistence type="predicted"/>
<dbReference type="InterPro" id="IPR011708">
    <property type="entry name" value="DNA_pol3_alpha_NTPase_dom"/>
</dbReference>
<dbReference type="KEGG" id="nmy:CJ229_002660"/>
<evidence type="ECO:0000256" key="5">
    <source>
        <dbReference type="ARBA" id="ARBA00022932"/>
    </source>
</evidence>
<dbReference type="InterPro" id="IPR004805">
    <property type="entry name" value="DnaE2/DnaE/PolC"/>
</dbReference>
<keyword evidence="2 8" id="KW-0808">Transferase</keyword>
<keyword evidence="9" id="KW-1185">Reference proteome</keyword>
<dbReference type="Pfam" id="PF17657">
    <property type="entry name" value="DNA_pol3_finger"/>
    <property type="match status" value="1"/>
</dbReference>
<dbReference type="CDD" id="cd07431">
    <property type="entry name" value="PHP_PolIIIA"/>
    <property type="match status" value="1"/>
</dbReference>
<dbReference type="Pfam" id="PF14579">
    <property type="entry name" value="HHH_6"/>
    <property type="match status" value="1"/>
</dbReference>
<keyword evidence="3 8" id="KW-0548">Nucleotidyltransferase</keyword>
<keyword evidence="4" id="KW-0235">DNA replication</keyword>
<dbReference type="InterPro" id="IPR040982">
    <property type="entry name" value="DNA_pol3_finger"/>
</dbReference>
<feature type="domain" description="Polymerase/histidinol phosphatase N-terminal" evidence="7">
    <location>
        <begin position="2"/>
        <end position="69"/>
    </location>
</feature>
<evidence type="ECO:0000256" key="3">
    <source>
        <dbReference type="ARBA" id="ARBA00022695"/>
    </source>
</evidence>
<reference evidence="9" key="1">
    <citation type="submission" date="2017-09" db="EMBL/GenBank/DDBJ databases">
        <title>Bacterial strain isolated from the female urinary microbiota.</title>
        <authorList>
            <person name="Thomas-White K."/>
            <person name="Kumar N."/>
            <person name="Forster S."/>
            <person name="Putonti C."/>
            <person name="Lawley T."/>
            <person name="Wolfe A.J."/>
        </authorList>
    </citation>
    <scope>NUCLEOTIDE SEQUENCE [LARGE SCALE GENOMIC DNA]</scope>
    <source>
        <strain evidence="9">UMB0959</strain>
    </source>
</reference>
<evidence type="ECO:0000256" key="1">
    <source>
        <dbReference type="ARBA" id="ARBA00012417"/>
    </source>
</evidence>
<dbReference type="NCBIfam" id="TIGR00594">
    <property type="entry name" value="polc"/>
    <property type="match status" value="1"/>
</dbReference>
<dbReference type="InterPro" id="IPR029460">
    <property type="entry name" value="DNAPol_HHH"/>
</dbReference>
<evidence type="ECO:0000259" key="7">
    <source>
        <dbReference type="SMART" id="SM00481"/>
    </source>
</evidence>
<dbReference type="InterPro" id="IPR003141">
    <property type="entry name" value="Pol/His_phosphatase_N"/>
</dbReference>
<name>A0AAF0YNW7_9STAP</name>
<dbReference type="PANTHER" id="PTHR32294:SF0">
    <property type="entry name" value="DNA POLYMERASE III SUBUNIT ALPHA"/>
    <property type="match status" value="1"/>
</dbReference>
<evidence type="ECO:0000313" key="9">
    <source>
        <dbReference type="Proteomes" id="UP000243626"/>
    </source>
</evidence>
<dbReference type="Gene3D" id="3.20.20.140">
    <property type="entry name" value="Metal-dependent hydrolases"/>
    <property type="match status" value="1"/>
</dbReference>
<dbReference type="Pfam" id="PF07733">
    <property type="entry name" value="DNA_pol3_alpha"/>
    <property type="match status" value="1"/>
</dbReference>
<dbReference type="CDD" id="cd04485">
    <property type="entry name" value="DnaE_OBF"/>
    <property type="match status" value="1"/>
</dbReference>
<dbReference type="SUPFAM" id="SSF89550">
    <property type="entry name" value="PHP domain-like"/>
    <property type="match status" value="1"/>
</dbReference>
<dbReference type="Gene3D" id="1.10.150.870">
    <property type="match status" value="1"/>
</dbReference>
<gene>
    <name evidence="8" type="ORF">CJ229_002660</name>
</gene>
<dbReference type="Pfam" id="PF02811">
    <property type="entry name" value="PHP"/>
    <property type="match status" value="1"/>
</dbReference>
<evidence type="ECO:0000256" key="6">
    <source>
        <dbReference type="ARBA" id="ARBA00049244"/>
    </source>
</evidence>
<dbReference type="InterPro" id="IPR041931">
    <property type="entry name" value="DNA_pol3_alpha_thumb_dom"/>
</dbReference>
<dbReference type="RefSeq" id="WP_102167466.1">
    <property type="nucleotide sequence ID" value="NZ_CP136964.1"/>
</dbReference>
<dbReference type="AlphaFoldDB" id="A0AAF0YNW7"/>
<reference evidence="8 9" key="2">
    <citation type="submission" date="2023-10" db="EMBL/GenBank/DDBJ databases">
        <authorList>
            <person name="Choi B."/>
        </authorList>
    </citation>
    <scope>NUCLEOTIDE SEQUENCE [LARGE SCALE GENOMIC DNA]</scope>
    <source>
        <strain evidence="8 9">UMB0959</strain>
    </source>
</reference>
<dbReference type="InterPro" id="IPR016195">
    <property type="entry name" value="Pol/histidinol_Pase-like"/>
</dbReference>
<evidence type="ECO:0000256" key="4">
    <source>
        <dbReference type="ARBA" id="ARBA00022705"/>
    </source>
</evidence>
<dbReference type="Gene3D" id="1.10.10.1600">
    <property type="entry name" value="Bacterial DNA polymerase III alpha subunit, thumb domain"/>
    <property type="match status" value="1"/>
</dbReference>
<sequence>MINLNVHSSYEFLNSNIQIDRLINILKEDDQCSVAITDFNSMHGAYEFLQKAQTNDIKPIVGLEISIEDDFKTSDIVLYAKSLKGFYFLSKLSSRISYKKTEVIPLSFLSDITDCIAVLKNDEGLNIFEYINIPDEDKYTAHTVNSAYKKAYIRPSYYYKKSDAAVVNVLNAIKENEKIDLQYLNESDGDDFIKLQADVAKYSDYLETNKEIVDKCDVYMPKVEYTLPKFTEGSSEELLKDELKDAIKRKIGHMTDAYRDRLNKEYKTIVNMGFADYFLIVSDLVRYCKNNEIYVGPGRGSSGASLVAYLLDITDIDPIEYDLLFERFLNEERVTMPDIDIDFASVDRPKVIEYLQQKYGEMHVANILTYNNMTAKSVAREVGRIFSFNDSELKEISNIIDENNVDLEQAFNSERFNNLIETNVKYKLLKKYALKIENLPRNTSIHASGVLLGRNPLNEEIPIMFNETGVISQWPMEDCEKVGLLKIDVLSLQTLSLIRYMSTRIKTRNHDFDVNKIPLDDKKTFRLLSAGMTAGIFQLESDGITKVIERYKPNSLLDLALVLAMYRPGPMEQIDHIIDIKHSSKKVVYPHDDLKEILKDTYGVMIFQEQIMQTTRKIAGFSLQEADITRRAMAKKNRDELMREKSKFIEGAERNHYSREVSEHLFDLILKFADYGFPKSHALVYALITYRMAYIKAHFPEEFYAVMLLDHKTKEEKLANTLRELKRLKVQIKRPSIHESFYNNTSKDGLRLGFSMIKYITKDISNAIVEARKEKQFEDVYDFVSRMNQLGIRLNERQLRALILSGAFDDFNRSRKSLLQQSKKALDSIKDGVDQINLLDMVLGLTIIRPEDEDVEEMAQQELIDGEIEMLGFNISEHPIITKHNDVQYIPFSLLDHKSNKQRGIFLVSILSVRQIRTKKNDDMAYVSITDGHTEMDAVLFPKDYMINLSKLQQDILVIDGRMDEYRGKKQLIISRVYIVDDFIRNYIKDTKYVYVRNYEDTQFKKLLSSEGIPVFDMEQTKLGHMQHNNLNRLINLLGKENVRFMK</sequence>